<evidence type="ECO:0000259" key="2">
    <source>
        <dbReference type="Pfam" id="PF25231"/>
    </source>
</evidence>
<accession>A0AA41KE82</accession>
<evidence type="ECO:0000256" key="1">
    <source>
        <dbReference type="SAM" id="Phobius"/>
    </source>
</evidence>
<feature type="transmembrane region" description="Helical" evidence="1">
    <location>
        <begin position="147"/>
        <end position="170"/>
    </location>
</feature>
<feature type="domain" description="DUF7847" evidence="2">
    <location>
        <begin position="117"/>
        <end position="263"/>
    </location>
</feature>
<gene>
    <name evidence="3" type="ORF">KTS37_02320</name>
</gene>
<name>A0AA41KE82_9EURY</name>
<sequence length="273" mass="28047">MALQIGDALRNGFDDLLSEDGVLVTGVFLLFLLANQFASATFTRALFSSFGPSGGPPGAGAGVSSLVGPFSLDLALPIAAVLAVVFMLVGQLVRFWGIRLFAGPDEIRSDDARERAVMAVVLGGGVAVGLFALSMSSNVLGQVFSPILAGIAGLAAGILSLVLNVVLVYLRQAIALSDGGYVDTVTHSLARFMDAPAQILVLLFVLFLVGIVAAIPAIASVLSIVFPGTAGLPDRSLLQIASVVLQAPVSAFSLAVVTDAYVQVRADGAEDEF</sequence>
<feature type="transmembrane region" description="Helical" evidence="1">
    <location>
        <begin position="237"/>
        <end position="257"/>
    </location>
</feature>
<reference evidence="3" key="1">
    <citation type="submission" date="2021-06" db="EMBL/GenBank/DDBJ databases">
        <title>New haloarchaea isolates fom saline soil.</title>
        <authorList>
            <person name="Duran-Viseras A."/>
            <person name="Sanchez-Porro C.S."/>
            <person name="Ventosa A."/>
        </authorList>
    </citation>
    <scope>NUCLEOTIDE SEQUENCE</scope>
    <source>
        <strain evidence="3">JCM 18369</strain>
    </source>
</reference>
<feature type="transmembrane region" description="Helical" evidence="1">
    <location>
        <begin position="116"/>
        <end position="135"/>
    </location>
</feature>
<protein>
    <recommendedName>
        <fullName evidence="2">DUF7847 domain-containing protein</fullName>
    </recommendedName>
</protein>
<keyword evidence="1" id="KW-0472">Membrane</keyword>
<evidence type="ECO:0000313" key="4">
    <source>
        <dbReference type="Proteomes" id="UP001166304"/>
    </source>
</evidence>
<dbReference type="Pfam" id="PF25231">
    <property type="entry name" value="DUF7847"/>
    <property type="match status" value="1"/>
</dbReference>
<dbReference type="RefSeq" id="WP_162412098.1">
    <property type="nucleotide sequence ID" value="NZ_JAHQXE010000001.1"/>
</dbReference>
<keyword evidence="1" id="KW-0812">Transmembrane</keyword>
<dbReference type="AlphaFoldDB" id="A0AA41KE82"/>
<organism evidence="3 4">
    <name type="scientific">Haloarcula salina</name>
    <dbReference type="NCBI Taxonomy" id="1429914"/>
    <lineage>
        <taxon>Archaea</taxon>
        <taxon>Methanobacteriati</taxon>
        <taxon>Methanobacteriota</taxon>
        <taxon>Stenosarchaea group</taxon>
        <taxon>Halobacteria</taxon>
        <taxon>Halobacteriales</taxon>
        <taxon>Haloarculaceae</taxon>
        <taxon>Haloarcula</taxon>
    </lineage>
</organism>
<proteinExistence type="predicted"/>
<feature type="transmembrane region" description="Helical" evidence="1">
    <location>
        <begin position="199"/>
        <end position="225"/>
    </location>
</feature>
<dbReference type="Proteomes" id="UP001166304">
    <property type="component" value="Unassembled WGS sequence"/>
</dbReference>
<comment type="caution">
    <text evidence="3">The sequence shown here is derived from an EMBL/GenBank/DDBJ whole genome shotgun (WGS) entry which is preliminary data.</text>
</comment>
<dbReference type="EMBL" id="JAHQXE010000001">
    <property type="protein sequence ID" value="MBV0900612.1"/>
    <property type="molecule type" value="Genomic_DNA"/>
</dbReference>
<evidence type="ECO:0000313" key="3">
    <source>
        <dbReference type="EMBL" id="MBV0900612.1"/>
    </source>
</evidence>
<feature type="transmembrane region" description="Helical" evidence="1">
    <location>
        <begin position="21"/>
        <end position="42"/>
    </location>
</feature>
<keyword evidence="1" id="KW-1133">Transmembrane helix</keyword>
<keyword evidence="4" id="KW-1185">Reference proteome</keyword>
<feature type="transmembrane region" description="Helical" evidence="1">
    <location>
        <begin position="74"/>
        <end position="96"/>
    </location>
</feature>
<dbReference type="InterPro" id="IPR057169">
    <property type="entry name" value="DUF7847"/>
</dbReference>